<comment type="similarity">
    <text evidence="2">Belongs to the flavin monoamine oxidase family.</text>
</comment>
<proteinExistence type="inferred from homology"/>
<keyword evidence="3 6" id="KW-0560">Oxidoreductase</keyword>
<feature type="binding site" evidence="4">
    <location>
        <position position="229"/>
    </location>
    <ligand>
        <name>FAD</name>
        <dbReference type="ChEBI" id="CHEBI:57692"/>
    </ligand>
</feature>
<dbReference type="PANTHER" id="PTHR43563">
    <property type="entry name" value="AMINE OXIDASE"/>
    <property type="match status" value="1"/>
</dbReference>
<dbReference type="PRINTS" id="PR00757">
    <property type="entry name" value="AMINEOXDASEF"/>
</dbReference>
<dbReference type="InterPro" id="IPR036188">
    <property type="entry name" value="FAD/NAD-bd_sf"/>
</dbReference>
<dbReference type="RefSeq" id="WP_192752880.1">
    <property type="nucleotide sequence ID" value="NZ_BAABJL010000142.1"/>
</dbReference>
<dbReference type="Proteomes" id="UP000638648">
    <property type="component" value="Unassembled WGS sequence"/>
</dbReference>
<sequence>MGERQYDVVVVGAGYAGLSSAERLRRDGYDVLVLEARDRVGGRIWSAPQPLPDGSLIKLDLGGQWVGPTQNHLLGLLDRFGIRTQPTPAAGAETYLFDGERLPELPLDVERVLDELDRLSEDVPLERPWTHPRAEELELPFAAWLRQHATASTARFVDRAVAGAFLACGAEDVSTLDVLFYIRSGGGVASLASCEGGAQESRIDGGAQRVANAIADTLGAETIRFDEPVVRIEQGGHQTVVVSTKGRYRTRYVVVAVPPALAARIDYTPSLPTRRAGLFDAMPHGYAMKWQTVYAEPFWREAGLSGIGIYDEGVISETFDNSKPDENGNPRGILVAFVYGSEAHRLRELAVPQQRQLVLERLATLYGESARHPLTIVHHDWSTDPWTRGCFSAHFRPGGWTSYGPALREPVGSIHWAGTETAVRWNGYIDGAISSGLRAAAEITAVR</sequence>
<evidence type="ECO:0000313" key="6">
    <source>
        <dbReference type="EMBL" id="MBE1609278.1"/>
    </source>
</evidence>
<evidence type="ECO:0000256" key="1">
    <source>
        <dbReference type="ARBA" id="ARBA00001974"/>
    </source>
</evidence>
<organism evidence="6 7">
    <name type="scientific">Actinopolymorpha pittospori</name>
    <dbReference type="NCBI Taxonomy" id="648752"/>
    <lineage>
        <taxon>Bacteria</taxon>
        <taxon>Bacillati</taxon>
        <taxon>Actinomycetota</taxon>
        <taxon>Actinomycetes</taxon>
        <taxon>Propionibacteriales</taxon>
        <taxon>Actinopolymorphaceae</taxon>
        <taxon>Actinopolymorpha</taxon>
    </lineage>
</organism>
<name>A0A927N1L9_9ACTN</name>
<dbReference type="Pfam" id="PF01593">
    <property type="entry name" value="Amino_oxidase"/>
    <property type="match status" value="1"/>
</dbReference>
<dbReference type="InterPro" id="IPR002937">
    <property type="entry name" value="Amino_oxidase"/>
</dbReference>
<feature type="binding site" evidence="4">
    <location>
        <begin position="35"/>
        <end position="36"/>
    </location>
    <ligand>
        <name>FAD</name>
        <dbReference type="ChEBI" id="CHEBI:57692"/>
    </ligand>
</feature>
<comment type="caution">
    <text evidence="6">The sequence shown here is derived from an EMBL/GenBank/DDBJ whole genome shotgun (WGS) entry which is preliminary data.</text>
</comment>
<dbReference type="EC" id="1.4.3.4" evidence="6"/>
<dbReference type="SUPFAM" id="SSF54373">
    <property type="entry name" value="FAD-linked reductases, C-terminal domain"/>
    <property type="match status" value="1"/>
</dbReference>
<dbReference type="GO" id="GO:0097621">
    <property type="term" value="F:monoamine oxidase activity"/>
    <property type="evidence" value="ECO:0007669"/>
    <property type="project" value="UniProtKB-EC"/>
</dbReference>
<dbReference type="AlphaFoldDB" id="A0A927N1L9"/>
<keyword evidence="7" id="KW-1185">Reference proteome</keyword>
<evidence type="ECO:0000256" key="2">
    <source>
        <dbReference type="ARBA" id="ARBA00005995"/>
    </source>
</evidence>
<gene>
    <name evidence="6" type="ORF">HEB94_006126</name>
</gene>
<feature type="domain" description="Amine oxidase" evidence="5">
    <location>
        <begin position="16"/>
        <end position="443"/>
    </location>
</feature>
<evidence type="ECO:0000256" key="3">
    <source>
        <dbReference type="ARBA" id="ARBA00023002"/>
    </source>
</evidence>
<feature type="binding site" evidence="4">
    <location>
        <position position="337"/>
    </location>
    <ligand>
        <name>substrate</name>
    </ligand>
</feature>
<dbReference type="EMBL" id="JADBEM010000001">
    <property type="protein sequence ID" value="MBE1609278.1"/>
    <property type="molecule type" value="Genomic_DNA"/>
</dbReference>
<evidence type="ECO:0000313" key="7">
    <source>
        <dbReference type="Proteomes" id="UP000638648"/>
    </source>
</evidence>
<accession>A0A927N1L9</accession>
<dbReference type="InterPro" id="IPR050703">
    <property type="entry name" value="Flavin_MAO"/>
</dbReference>
<evidence type="ECO:0000256" key="4">
    <source>
        <dbReference type="PIRSR" id="PIRSR601613-1"/>
    </source>
</evidence>
<dbReference type="Gene3D" id="3.50.50.60">
    <property type="entry name" value="FAD/NAD(P)-binding domain"/>
    <property type="match status" value="1"/>
</dbReference>
<dbReference type="PANTHER" id="PTHR43563:SF1">
    <property type="entry name" value="AMINE OXIDASE [FLAVIN-CONTAINING] B"/>
    <property type="match status" value="1"/>
</dbReference>
<comment type="cofactor">
    <cofactor evidence="1">
        <name>FAD</name>
        <dbReference type="ChEBI" id="CHEBI:57692"/>
    </cofactor>
</comment>
<dbReference type="SUPFAM" id="SSF51905">
    <property type="entry name" value="FAD/NAD(P)-binding domain"/>
    <property type="match status" value="1"/>
</dbReference>
<evidence type="ECO:0000259" key="5">
    <source>
        <dbReference type="Pfam" id="PF01593"/>
    </source>
</evidence>
<reference evidence="6" key="1">
    <citation type="submission" date="2020-10" db="EMBL/GenBank/DDBJ databases">
        <title>Sequencing the genomes of 1000 actinobacteria strains.</title>
        <authorList>
            <person name="Klenk H.-P."/>
        </authorList>
    </citation>
    <scope>NUCLEOTIDE SEQUENCE</scope>
    <source>
        <strain evidence="6">DSM 45354</strain>
    </source>
</reference>
<dbReference type="InterPro" id="IPR001613">
    <property type="entry name" value="Flavin_amine_oxidase"/>
</dbReference>
<feature type="binding site" evidence="4">
    <location>
        <position position="420"/>
    </location>
    <ligand>
        <name>FAD</name>
        <dbReference type="ChEBI" id="CHEBI:57692"/>
    </ligand>
</feature>
<protein>
    <submittedName>
        <fullName evidence="6">Monoamine oxidase</fullName>
        <ecNumber evidence="6">1.4.3.4</ecNumber>
    </submittedName>
</protein>